<dbReference type="Gene3D" id="3.20.20.450">
    <property type="entry name" value="EAL domain"/>
    <property type="match status" value="1"/>
</dbReference>
<dbReference type="KEGG" id="mico:GDR74_06890"/>
<evidence type="ECO:0000313" key="2">
    <source>
        <dbReference type="EMBL" id="QFU15970.1"/>
    </source>
</evidence>
<feature type="domain" description="EAL" evidence="1">
    <location>
        <begin position="23"/>
        <end position="274"/>
    </location>
</feature>
<gene>
    <name evidence="2" type="ORF">GDR74_06890</name>
</gene>
<proteinExistence type="predicted"/>
<evidence type="ECO:0000259" key="1">
    <source>
        <dbReference type="PROSITE" id="PS50883"/>
    </source>
</evidence>
<dbReference type="PANTHER" id="PTHR33121:SF70">
    <property type="entry name" value="SIGNALING PROTEIN YKOW"/>
    <property type="match status" value="1"/>
</dbReference>
<dbReference type="SUPFAM" id="SSF141868">
    <property type="entry name" value="EAL domain-like"/>
    <property type="match status" value="1"/>
</dbReference>
<protein>
    <submittedName>
        <fullName evidence="2">EAL domain-containing protein</fullName>
    </submittedName>
</protein>
<dbReference type="InterPro" id="IPR035919">
    <property type="entry name" value="EAL_sf"/>
</dbReference>
<dbReference type="Pfam" id="PF00563">
    <property type="entry name" value="EAL"/>
    <property type="match status" value="1"/>
</dbReference>
<dbReference type="SMART" id="SM00052">
    <property type="entry name" value="EAL"/>
    <property type="match status" value="1"/>
</dbReference>
<dbReference type="EMBL" id="CP045423">
    <property type="protein sequence ID" value="QFU15970.1"/>
    <property type="molecule type" value="Genomic_DNA"/>
</dbReference>
<keyword evidence="3" id="KW-1185">Reference proteome</keyword>
<dbReference type="InterPro" id="IPR001633">
    <property type="entry name" value="EAL_dom"/>
</dbReference>
<dbReference type="PANTHER" id="PTHR33121">
    <property type="entry name" value="CYCLIC DI-GMP PHOSPHODIESTERASE PDEF"/>
    <property type="match status" value="1"/>
</dbReference>
<dbReference type="Proteomes" id="UP000325614">
    <property type="component" value="Chromosome"/>
</dbReference>
<evidence type="ECO:0000313" key="3">
    <source>
        <dbReference type="Proteomes" id="UP000325614"/>
    </source>
</evidence>
<organism evidence="2 3">
    <name type="scientific">Microvirga thermotolerans</name>
    <dbReference type="NCBI Taxonomy" id="2651334"/>
    <lineage>
        <taxon>Bacteria</taxon>
        <taxon>Pseudomonadati</taxon>
        <taxon>Pseudomonadota</taxon>
        <taxon>Alphaproteobacteria</taxon>
        <taxon>Hyphomicrobiales</taxon>
        <taxon>Methylobacteriaceae</taxon>
        <taxon>Microvirga</taxon>
    </lineage>
</organism>
<dbReference type="PROSITE" id="PS50883">
    <property type="entry name" value="EAL"/>
    <property type="match status" value="1"/>
</dbReference>
<accession>A0A5P9JX22</accession>
<dbReference type="AlphaFoldDB" id="A0A5P9JX22"/>
<name>A0A5P9JX22_9HYPH</name>
<sequence length="282" mass="30670">MDGKGGPGSGLPVRGPAVIRHDAADAKSLVQSALAEHRLHAYHQPNVVLGDNGLFASEVLTRIHSPSDGVEPIDLEKQLFLFDDAAALVDGEILQQSLDHLARLHGLGMERLQVSVNVSAASLCRRTYAEQLTAALAAKGISPSSVTIEIVETVNVEAHRKAIWDLHDIGVRIALDDFGTGYANLFHLKRLPVDFVKIDRRFISRICSDSSDRAIIDALIGLTKTLGIQSIAEGIETAEQAALLRDMGCDIGQGYFFGKAMPFEAWRDLVATWNPLRFKESP</sequence>
<dbReference type="CDD" id="cd01948">
    <property type="entry name" value="EAL"/>
    <property type="match status" value="1"/>
</dbReference>
<dbReference type="InterPro" id="IPR050706">
    <property type="entry name" value="Cyclic-di-GMP_PDE-like"/>
</dbReference>
<dbReference type="GO" id="GO:0071111">
    <property type="term" value="F:cyclic-guanylate-specific phosphodiesterase activity"/>
    <property type="evidence" value="ECO:0007669"/>
    <property type="project" value="InterPro"/>
</dbReference>
<reference evidence="2 3" key="1">
    <citation type="submission" date="2019-10" db="EMBL/GenBank/DDBJ databases">
        <title>Isolation, Identification of Microvirga thermotolerans HR1, a novel thermophilic bacterium and Comparative Genomics of the genus Microvirga.</title>
        <authorList>
            <person name="Li J."/>
            <person name="Zhang W."/>
            <person name="Lin M."/>
            <person name="Wang J."/>
        </authorList>
    </citation>
    <scope>NUCLEOTIDE SEQUENCE [LARGE SCALE GENOMIC DNA]</scope>
    <source>
        <strain evidence="2 3">HR1</strain>
    </source>
</reference>